<evidence type="ECO:0000259" key="3">
    <source>
        <dbReference type="Pfam" id="PF03816"/>
    </source>
</evidence>
<evidence type="ECO:0000256" key="1">
    <source>
        <dbReference type="ARBA" id="ARBA00006068"/>
    </source>
</evidence>
<dbReference type="PANTHER" id="PTHR33392:SF6">
    <property type="entry name" value="POLYISOPRENYL-TEICHOIC ACID--PEPTIDOGLYCAN TEICHOIC ACID TRANSFERASE TAGU"/>
    <property type="match status" value="1"/>
</dbReference>
<reference evidence="5" key="1">
    <citation type="submission" date="2019-10" db="EMBL/GenBank/DDBJ databases">
        <title>Streptomyces sp. nov., a novel actinobacterium isolated from alkaline environment.</title>
        <authorList>
            <person name="Golinska P."/>
        </authorList>
    </citation>
    <scope>NUCLEOTIDE SEQUENCE [LARGE SCALE GENOMIC DNA]</scope>
    <source>
        <strain evidence="5">DSM 42118</strain>
    </source>
</reference>
<dbReference type="AlphaFoldDB" id="A0A7W3TIP6"/>
<dbReference type="Gene3D" id="3.40.630.190">
    <property type="entry name" value="LCP protein"/>
    <property type="match status" value="1"/>
</dbReference>
<feature type="non-terminal residue" evidence="4">
    <location>
        <position position="1"/>
    </location>
</feature>
<dbReference type="PANTHER" id="PTHR33392">
    <property type="entry name" value="POLYISOPRENYL-TEICHOIC ACID--PEPTIDOGLYCAN TEICHOIC ACID TRANSFERASE TAGU"/>
    <property type="match status" value="1"/>
</dbReference>
<protein>
    <submittedName>
        <fullName evidence="4">LytR family transcriptional regulator</fullName>
    </submittedName>
</protein>
<sequence length="201" mass="20937">SGTAPGHSRLGGIRDTGGPACLARAVEEVVGERMDHYLEVDVERLGALVDALEGVELRTPVDLRDPASGREWPAGTHRLDGTGATAAARSVGEPAEDGLEPPQRVLLGVLREIERRGVLSNPAALYRVAEAATDALTTDKGLGSITELVRFAKELGSAGSGLRVRALPLPAPEPAGAPDRNGYGEAPGDAPNSAREEREGR</sequence>
<dbReference type="InterPro" id="IPR050922">
    <property type="entry name" value="LytR/CpsA/Psr_CW_biosynth"/>
</dbReference>
<feature type="region of interest" description="Disordered" evidence="2">
    <location>
        <begin position="161"/>
        <end position="201"/>
    </location>
</feature>
<organism evidence="4 5">
    <name type="scientific">Streptomyces alkaliphilus</name>
    <dbReference type="NCBI Taxonomy" id="1472722"/>
    <lineage>
        <taxon>Bacteria</taxon>
        <taxon>Bacillati</taxon>
        <taxon>Actinomycetota</taxon>
        <taxon>Actinomycetes</taxon>
        <taxon>Kitasatosporales</taxon>
        <taxon>Streptomycetaceae</taxon>
        <taxon>Streptomyces</taxon>
    </lineage>
</organism>
<dbReference type="Pfam" id="PF03816">
    <property type="entry name" value="LytR_cpsA_psr"/>
    <property type="match status" value="1"/>
</dbReference>
<comment type="caution">
    <text evidence="4">The sequence shown here is derived from an EMBL/GenBank/DDBJ whole genome shotgun (WGS) entry which is preliminary data.</text>
</comment>
<accession>A0A7W3TIP6</accession>
<feature type="region of interest" description="Disordered" evidence="2">
    <location>
        <begin position="66"/>
        <end position="87"/>
    </location>
</feature>
<keyword evidence="5" id="KW-1185">Reference proteome</keyword>
<dbReference type="InterPro" id="IPR004474">
    <property type="entry name" value="LytR_CpsA_psr"/>
</dbReference>
<evidence type="ECO:0000313" key="5">
    <source>
        <dbReference type="Proteomes" id="UP000538929"/>
    </source>
</evidence>
<feature type="domain" description="Cell envelope-related transcriptional attenuator" evidence="3">
    <location>
        <begin position="14"/>
        <end position="90"/>
    </location>
</feature>
<dbReference type="EMBL" id="VKHT01001469">
    <property type="protein sequence ID" value="MBB0247200.1"/>
    <property type="molecule type" value="Genomic_DNA"/>
</dbReference>
<comment type="similarity">
    <text evidence="1">Belongs to the LytR/CpsA/Psr (LCP) family.</text>
</comment>
<dbReference type="Proteomes" id="UP000538929">
    <property type="component" value="Unassembled WGS sequence"/>
</dbReference>
<gene>
    <name evidence="4" type="ORF">FNQ90_24525</name>
</gene>
<name>A0A7W3TIP6_9ACTN</name>
<evidence type="ECO:0000256" key="2">
    <source>
        <dbReference type="SAM" id="MobiDB-lite"/>
    </source>
</evidence>
<proteinExistence type="inferred from homology"/>
<dbReference type="RefSeq" id="WP_182608420.1">
    <property type="nucleotide sequence ID" value="NZ_VKHT01001469.1"/>
</dbReference>
<evidence type="ECO:0000313" key="4">
    <source>
        <dbReference type="EMBL" id="MBB0247200.1"/>
    </source>
</evidence>